<evidence type="ECO:0000313" key="2">
    <source>
        <dbReference type="EMBL" id="KAJ8613520.1"/>
    </source>
</evidence>
<name>A0AAD7UPU9_9STRA</name>
<dbReference type="EMBL" id="JAQMWT010000028">
    <property type="protein sequence ID" value="KAJ8613520.1"/>
    <property type="molecule type" value="Genomic_DNA"/>
</dbReference>
<dbReference type="InterPro" id="IPR029063">
    <property type="entry name" value="SAM-dependent_MTases_sf"/>
</dbReference>
<dbReference type="Gene3D" id="3.40.50.150">
    <property type="entry name" value="Vaccinia Virus protein VP39"/>
    <property type="match status" value="1"/>
</dbReference>
<dbReference type="PANTHER" id="PTHR40036:SF1">
    <property type="entry name" value="MACROCIN O-METHYLTRANSFERASE"/>
    <property type="match status" value="1"/>
</dbReference>
<dbReference type="Pfam" id="PF05711">
    <property type="entry name" value="TylF"/>
    <property type="match status" value="1"/>
</dbReference>
<organism evidence="2 3">
    <name type="scientific">Chrysophaeum taylorii</name>
    <dbReference type="NCBI Taxonomy" id="2483200"/>
    <lineage>
        <taxon>Eukaryota</taxon>
        <taxon>Sar</taxon>
        <taxon>Stramenopiles</taxon>
        <taxon>Ochrophyta</taxon>
        <taxon>Pelagophyceae</taxon>
        <taxon>Pelagomonadales</taxon>
        <taxon>Pelagomonadaceae</taxon>
        <taxon>Chrysophaeum</taxon>
    </lineage>
</organism>
<proteinExistence type="predicted"/>
<keyword evidence="1" id="KW-0732">Signal</keyword>
<evidence type="ECO:0000313" key="3">
    <source>
        <dbReference type="Proteomes" id="UP001230188"/>
    </source>
</evidence>
<feature type="signal peptide" evidence="1">
    <location>
        <begin position="1"/>
        <end position="20"/>
    </location>
</feature>
<feature type="chain" id="PRO_5042075222" description="Macrocin O-methyltransferase" evidence="1">
    <location>
        <begin position="21"/>
        <end position="437"/>
    </location>
</feature>
<dbReference type="Proteomes" id="UP001230188">
    <property type="component" value="Unassembled WGS sequence"/>
</dbReference>
<gene>
    <name evidence="2" type="ORF">CTAYLR_002213</name>
</gene>
<accession>A0AAD7UPU9</accession>
<dbReference type="SUPFAM" id="SSF53335">
    <property type="entry name" value="S-adenosyl-L-methionine-dependent methyltransferases"/>
    <property type="match status" value="1"/>
</dbReference>
<evidence type="ECO:0000256" key="1">
    <source>
        <dbReference type="SAM" id="SignalP"/>
    </source>
</evidence>
<dbReference type="InterPro" id="IPR008884">
    <property type="entry name" value="TylF_MeTrfase"/>
</dbReference>
<evidence type="ECO:0008006" key="4">
    <source>
        <dbReference type="Google" id="ProtNLM"/>
    </source>
</evidence>
<dbReference type="AlphaFoldDB" id="A0AAD7UPU9"/>
<comment type="caution">
    <text evidence="2">The sequence shown here is derived from an EMBL/GenBank/DDBJ whole genome shotgun (WGS) entry which is preliminary data.</text>
</comment>
<protein>
    <recommendedName>
        <fullName evidence="4">Macrocin O-methyltransferase</fullName>
    </recommendedName>
</protein>
<sequence>MSLWCLTTLVVVVFVRGDDAARPPRGGARSSSSVAALNDLWVAAVENRETATELSSAVYGAARQAEIAAKTAALIALDGTPAPAPLEARADFDDGSFVTVRANGTYVVEARPPQPPPRDAAASIMDLEYGRELCDMPGMDSTRRAPSAEERYVDVVKRRALGYDGRGRWDIWYERVATGGAARWHLADPTVLSFAHLGSLNLLEVAIKDLVRSVPGDVAECGVFRGGTALVAAAALEAYDHGSRLVWALDTFDGVPDTDEHTKAWPERSYAAPEDDVRRNFGTVGLERRLRTVRGQFGHLVDSNASLPARLALLRVDADTYQGTLDALRLLYDAVSPRGVVIVDDHHLGGCRRAVRDFRAERNITAPLLPAPIDYVLGCPLDHRRTRWLAEDLLFFSSSKQQQQQQQQRAAQSSSPRRRILTEPMYVAQNVYWRKKN</sequence>
<dbReference type="PANTHER" id="PTHR40036">
    <property type="entry name" value="MACROCIN O-METHYLTRANSFERASE"/>
    <property type="match status" value="1"/>
</dbReference>
<keyword evidence="3" id="KW-1185">Reference proteome</keyword>
<reference evidence="2" key="1">
    <citation type="submission" date="2023-01" db="EMBL/GenBank/DDBJ databases">
        <title>Metagenome sequencing of chrysophaentin producing Chrysophaeum taylorii.</title>
        <authorList>
            <person name="Davison J."/>
            <person name="Bewley C."/>
        </authorList>
    </citation>
    <scope>NUCLEOTIDE SEQUENCE</scope>
    <source>
        <strain evidence="2">NIES-1699</strain>
    </source>
</reference>